<organism evidence="3 4">
    <name type="scientific">Caenorhabditis japonica</name>
    <dbReference type="NCBI Taxonomy" id="281687"/>
    <lineage>
        <taxon>Eukaryota</taxon>
        <taxon>Metazoa</taxon>
        <taxon>Ecdysozoa</taxon>
        <taxon>Nematoda</taxon>
        <taxon>Chromadorea</taxon>
        <taxon>Rhabditida</taxon>
        <taxon>Rhabditina</taxon>
        <taxon>Rhabditomorpha</taxon>
        <taxon>Rhabditoidea</taxon>
        <taxon>Rhabditidae</taxon>
        <taxon>Peloderinae</taxon>
        <taxon>Caenorhabditis</taxon>
    </lineage>
</organism>
<dbReference type="PROSITE" id="PS51114">
    <property type="entry name" value="FBA"/>
    <property type="match status" value="1"/>
</dbReference>
<dbReference type="Gene3D" id="2.60.120.260">
    <property type="entry name" value="Galactose-binding domain-like"/>
    <property type="match status" value="1"/>
</dbReference>
<dbReference type="InterPro" id="IPR007397">
    <property type="entry name" value="F-box-assoc_dom"/>
</dbReference>
<dbReference type="Proteomes" id="UP000005237">
    <property type="component" value="Unassembled WGS sequence"/>
</dbReference>
<evidence type="ECO:0000259" key="2">
    <source>
        <dbReference type="PROSITE" id="PS51114"/>
    </source>
</evidence>
<protein>
    <submittedName>
        <fullName evidence="3">FBA domain-containing protein</fullName>
    </submittedName>
</protein>
<dbReference type="GO" id="GO:0006516">
    <property type="term" value="P:glycoprotein catabolic process"/>
    <property type="evidence" value="ECO:0007669"/>
    <property type="project" value="TreeGrafter"/>
</dbReference>
<dbReference type="InterPro" id="IPR008979">
    <property type="entry name" value="Galactose-bd-like_sf"/>
</dbReference>
<dbReference type="EnsemblMetazoa" id="CJA18645.1">
    <property type="protein sequence ID" value="CJA18645.1"/>
    <property type="gene ID" value="WBGene00137849"/>
</dbReference>
<keyword evidence="4" id="KW-1185">Reference proteome</keyword>
<dbReference type="GO" id="GO:0019005">
    <property type="term" value="C:SCF ubiquitin ligase complex"/>
    <property type="evidence" value="ECO:0007669"/>
    <property type="project" value="TreeGrafter"/>
</dbReference>
<feature type="compositionally biased region" description="Basic and acidic residues" evidence="1">
    <location>
        <begin position="203"/>
        <end position="215"/>
    </location>
</feature>
<dbReference type="Pfam" id="PF04300">
    <property type="entry name" value="FBA"/>
    <property type="match status" value="1"/>
</dbReference>
<dbReference type="PANTHER" id="PTHR12125">
    <property type="entry name" value="F-BOX ONLY PROTEIN 6-LIKE PROTEIN"/>
    <property type="match status" value="1"/>
</dbReference>
<evidence type="ECO:0000313" key="4">
    <source>
        <dbReference type="Proteomes" id="UP000005237"/>
    </source>
</evidence>
<evidence type="ECO:0000256" key="1">
    <source>
        <dbReference type="SAM" id="MobiDB-lite"/>
    </source>
</evidence>
<dbReference type="GO" id="GO:0036503">
    <property type="term" value="P:ERAD pathway"/>
    <property type="evidence" value="ECO:0007669"/>
    <property type="project" value="TreeGrafter"/>
</dbReference>
<reference evidence="3" key="2">
    <citation type="submission" date="2022-06" db="UniProtKB">
        <authorList>
            <consortium name="EnsemblMetazoa"/>
        </authorList>
    </citation>
    <scope>IDENTIFICATION</scope>
    <source>
        <strain evidence="3">DF5081</strain>
    </source>
</reference>
<accession>A0A8R1E4S3</accession>
<dbReference type="InterPro" id="IPR039752">
    <property type="entry name" value="F-box_only"/>
</dbReference>
<dbReference type="AlphaFoldDB" id="A0A8R1E4S3"/>
<proteinExistence type="predicted"/>
<evidence type="ECO:0000313" key="3">
    <source>
        <dbReference type="EnsemblMetazoa" id="CJA18645.1"/>
    </source>
</evidence>
<feature type="region of interest" description="Disordered" evidence="1">
    <location>
        <begin position="203"/>
        <end position="238"/>
    </location>
</feature>
<reference evidence="4" key="1">
    <citation type="submission" date="2010-08" db="EMBL/GenBank/DDBJ databases">
        <authorList>
            <consortium name="Caenorhabditis japonica Sequencing Consortium"/>
            <person name="Wilson R.K."/>
        </authorList>
    </citation>
    <scope>NUCLEOTIDE SEQUENCE [LARGE SCALE GENOMIC DNA]</scope>
    <source>
        <strain evidence="4">DF5081</strain>
    </source>
</reference>
<dbReference type="GO" id="GO:0005737">
    <property type="term" value="C:cytoplasm"/>
    <property type="evidence" value="ECO:0007669"/>
    <property type="project" value="TreeGrafter"/>
</dbReference>
<name>A0A8R1E4S3_CAEJA</name>
<sequence>MSYQLGGEQSQIITGTWRPRILRLSLMEMESKWKKNYFYGCEQHPDVEKCLALSYDTSSIYIFVDLVSKGIDPWILDYVRPKIRISQKINHRHDCAANLKFAAQLNYNETQWVEENGQVQVSRDTGFKRRKSIIKQWPQWTEATWADVALEFDDYPSGMRHLTVRNTGKDGQSWAGFYGPKIANIEIQVILPEMPVVRPLQEDMERKREDDEPHADQLSQYSSSSSSSSSEEDFDETSNDYEGVFSIKSVIEMLSKNYR</sequence>
<dbReference type="GO" id="GO:0031146">
    <property type="term" value="P:SCF-dependent proteasomal ubiquitin-dependent protein catabolic process"/>
    <property type="evidence" value="ECO:0007669"/>
    <property type="project" value="TreeGrafter"/>
</dbReference>
<feature type="domain" description="FBA" evidence="2">
    <location>
        <begin position="2"/>
        <end position="191"/>
    </location>
</feature>
<dbReference type="SUPFAM" id="SSF49785">
    <property type="entry name" value="Galactose-binding domain-like"/>
    <property type="match status" value="1"/>
</dbReference>
<dbReference type="PANTHER" id="PTHR12125:SF5">
    <property type="entry name" value="F-BOX DOMAIN-CONTAINING PROTEIN"/>
    <property type="match status" value="1"/>
</dbReference>
<dbReference type="GO" id="GO:0061630">
    <property type="term" value="F:ubiquitin protein ligase activity"/>
    <property type="evidence" value="ECO:0007669"/>
    <property type="project" value="TreeGrafter"/>
</dbReference>
<dbReference type="SMART" id="SM01198">
    <property type="entry name" value="FBA"/>
    <property type="match status" value="1"/>
</dbReference>